<sequence length="99" mass="11664">MSLRVLFDHVREPGIRRTVVSGLASFRMSLHELFASGPWPVRPHGPRMPLLRPRWRPANRIPFVGAARMPGLGARRADLRMHHVQRQLHLNRREWRNHE</sequence>
<proteinExistence type="predicted"/>
<gene>
    <name evidence="1" type="ORF">Daura_09950</name>
</gene>
<evidence type="ECO:0000313" key="1">
    <source>
        <dbReference type="EMBL" id="UWZ56463.1"/>
    </source>
</evidence>
<dbReference type="RefSeq" id="WP_260710327.1">
    <property type="nucleotide sequence ID" value="NZ_CP073767.1"/>
</dbReference>
<protein>
    <submittedName>
        <fullName evidence="1">Uncharacterized protein</fullName>
    </submittedName>
</protein>
<dbReference type="EMBL" id="CP073767">
    <property type="protein sequence ID" value="UWZ56463.1"/>
    <property type="molecule type" value="Genomic_DNA"/>
</dbReference>
<reference evidence="1" key="1">
    <citation type="submission" date="2021-04" db="EMBL/GenBank/DDBJ databases">
        <title>Dactylosporangium aurantiacum NRRL B-8018 full assembly.</title>
        <authorList>
            <person name="Hartkoorn R.C."/>
            <person name="Beaudoing E."/>
            <person name="Hot D."/>
        </authorList>
    </citation>
    <scope>NUCLEOTIDE SEQUENCE</scope>
    <source>
        <strain evidence="1">NRRL B-8018</strain>
    </source>
</reference>
<keyword evidence="2" id="KW-1185">Reference proteome</keyword>
<dbReference type="KEGG" id="daur:Daura_09950"/>
<name>A0A9Q9IKE3_9ACTN</name>
<evidence type="ECO:0000313" key="2">
    <source>
        <dbReference type="Proteomes" id="UP001058003"/>
    </source>
</evidence>
<dbReference type="AlphaFoldDB" id="A0A9Q9IKE3"/>
<dbReference type="Proteomes" id="UP001058003">
    <property type="component" value="Chromosome"/>
</dbReference>
<organism evidence="1 2">
    <name type="scientific">Dactylosporangium aurantiacum</name>
    <dbReference type="NCBI Taxonomy" id="35754"/>
    <lineage>
        <taxon>Bacteria</taxon>
        <taxon>Bacillati</taxon>
        <taxon>Actinomycetota</taxon>
        <taxon>Actinomycetes</taxon>
        <taxon>Micromonosporales</taxon>
        <taxon>Micromonosporaceae</taxon>
        <taxon>Dactylosporangium</taxon>
    </lineage>
</organism>
<accession>A0A9Q9IKE3</accession>